<evidence type="ECO:0000313" key="3">
    <source>
        <dbReference type="Proteomes" id="UP001234178"/>
    </source>
</evidence>
<comment type="caution">
    <text evidence="2">The sequence shown here is derived from an EMBL/GenBank/DDBJ whole genome shotgun (WGS) entry which is preliminary data.</text>
</comment>
<dbReference type="InterPro" id="IPR005312">
    <property type="entry name" value="DUF1759"/>
</dbReference>
<dbReference type="Pfam" id="PF03564">
    <property type="entry name" value="DUF1759"/>
    <property type="match status" value="1"/>
</dbReference>
<evidence type="ECO:0000313" key="2">
    <source>
        <dbReference type="EMBL" id="KAK4037442.1"/>
    </source>
</evidence>
<evidence type="ECO:0000256" key="1">
    <source>
        <dbReference type="SAM" id="MobiDB-lite"/>
    </source>
</evidence>
<dbReference type="PANTHER" id="PTHR47331:SF5">
    <property type="entry name" value="RIBONUCLEASE H"/>
    <property type="match status" value="1"/>
</dbReference>
<dbReference type="PANTHER" id="PTHR47331">
    <property type="entry name" value="PHD-TYPE DOMAIN-CONTAINING PROTEIN"/>
    <property type="match status" value="1"/>
</dbReference>
<feature type="compositionally biased region" description="Low complexity" evidence="1">
    <location>
        <begin position="504"/>
        <end position="515"/>
    </location>
</feature>
<dbReference type="Proteomes" id="UP001234178">
    <property type="component" value="Unassembled WGS sequence"/>
</dbReference>
<gene>
    <name evidence="2" type="ORF">OUZ56_029475</name>
</gene>
<accession>A0ABR0B7D2</accession>
<dbReference type="EMBL" id="JAOYFB010000040">
    <property type="protein sequence ID" value="KAK4037442.1"/>
    <property type="molecule type" value="Genomic_DNA"/>
</dbReference>
<dbReference type="Gene3D" id="3.30.420.10">
    <property type="entry name" value="Ribonuclease H-like superfamily/Ribonuclease H"/>
    <property type="match status" value="1"/>
</dbReference>
<organism evidence="2 3">
    <name type="scientific">Daphnia magna</name>
    <dbReference type="NCBI Taxonomy" id="35525"/>
    <lineage>
        <taxon>Eukaryota</taxon>
        <taxon>Metazoa</taxon>
        <taxon>Ecdysozoa</taxon>
        <taxon>Arthropoda</taxon>
        <taxon>Crustacea</taxon>
        <taxon>Branchiopoda</taxon>
        <taxon>Diplostraca</taxon>
        <taxon>Cladocera</taxon>
        <taxon>Anomopoda</taxon>
        <taxon>Daphniidae</taxon>
        <taxon>Daphnia</taxon>
    </lineage>
</organism>
<keyword evidence="3" id="KW-1185">Reference proteome</keyword>
<feature type="region of interest" description="Disordered" evidence="1">
    <location>
        <begin position="484"/>
        <end position="558"/>
    </location>
</feature>
<proteinExistence type="predicted"/>
<name>A0ABR0B7D2_9CRUS</name>
<reference evidence="2 3" key="1">
    <citation type="journal article" date="2023" name="Nucleic Acids Res.">
        <title>The hologenome of Daphnia magna reveals possible DNA methylation and microbiome-mediated evolution of the host genome.</title>
        <authorList>
            <person name="Chaturvedi A."/>
            <person name="Li X."/>
            <person name="Dhandapani V."/>
            <person name="Marshall H."/>
            <person name="Kissane S."/>
            <person name="Cuenca-Cambronero M."/>
            <person name="Asole G."/>
            <person name="Calvet F."/>
            <person name="Ruiz-Romero M."/>
            <person name="Marangio P."/>
            <person name="Guigo R."/>
            <person name="Rago D."/>
            <person name="Mirbahai L."/>
            <person name="Eastwood N."/>
            <person name="Colbourne J.K."/>
            <person name="Zhou J."/>
            <person name="Mallon E."/>
            <person name="Orsini L."/>
        </authorList>
    </citation>
    <scope>NUCLEOTIDE SEQUENCE [LARGE SCALE GENOMIC DNA]</scope>
    <source>
        <strain evidence="2">LRV0_1</strain>
    </source>
</reference>
<sequence>MFSDNGTYLTGAERLLRVELQRLKGDSVFETELRALEVEWFFHPAQTPHFGGSHESLVRSVKNANHCRRNVSSQRRDIAPTTTTLVNRPALPLPLFTGNVAAWGSWESAWVTYNDDTTLSDEQKYQYLRRCLKGKTADAVSYLQYGTNQYRKAMDVLIDRFGDEDKLKKHYLAELKAMTNTRLSETSVLLQWQKLHDGLTNTVAALSSLGMNTKIHEAYFAPDLLASFPKALVSRPTCTALNCNQGSSAQRRATCKKDGRFLKCLARSHRTEHCISRVPCGHCGSTEHSPALCMARPRAGGYAMPYAGNRGFSPQRTPKVVTIETTTLTISTRSKTGVLPTFTAYLKGNAGNRINIVGLIDSGSERTFVRQDTATRVGVKQVRALSGFNKDAQEIKIEAIARKFLAYAKKVTQTDFSRGLISEGKDLADDRYITEQQGSQFDLIIGCVRASKISWLIFGTMNENDKAEEQMLSATVDVQRPVRDLESGAYGDNRTRKGRARIPGSVSGDDSSGRGWEIHGVVPHQNRTSQNRIQPKHSNDLAARAAGQDPAGGQVEIS</sequence>
<protein>
    <recommendedName>
        <fullName evidence="4">Peptidase aspartic putative domain-containing protein</fullName>
    </recommendedName>
</protein>
<dbReference type="InterPro" id="IPR036397">
    <property type="entry name" value="RNaseH_sf"/>
</dbReference>
<evidence type="ECO:0008006" key="4">
    <source>
        <dbReference type="Google" id="ProtNLM"/>
    </source>
</evidence>